<feature type="transmembrane region" description="Helical" evidence="4">
    <location>
        <begin position="120"/>
        <end position="143"/>
    </location>
</feature>
<comment type="caution">
    <text evidence="6">The sequence shown here is derived from an EMBL/GenBank/DDBJ whole genome shotgun (WGS) entry which is preliminary data.</text>
</comment>
<dbReference type="SUPFAM" id="SSF55073">
    <property type="entry name" value="Nucleotide cyclase"/>
    <property type="match status" value="1"/>
</dbReference>
<keyword evidence="4" id="KW-0472">Membrane</keyword>
<reference evidence="6 7" key="1">
    <citation type="submission" date="2022-08" db="EMBL/GenBank/DDBJ databases">
        <title>Reclassification of Massilia species as members of the genera Telluria, Duganella, Pseudoduganella, Mokoshia gen. nov. and Zemynaea gen. nov. using orthogonal and non-orthogonal genome-based approaches.</title>
        <authorList>
            <person name="Bowman J.P."/>
        </authorList>
    </citation>
    <scope>NUCLEOTIDE SEQUENCE [LARGE SCALE GENOMIC DNA]</scope>
    <source>
        <strain evidence="6 7">JCM 31661</strain>
    </source>
</reference>
<evidence type="ECO:0000256" key="3">
    <source>
        <dbReference type="SAM" id="MobiDB-lite"/>
    </source>
</evidence>
<proteinExistence type="predicted"/>
<feature type="transmembrane region" description="Helical" evidence="4">
    <location>
        <begin position="164"/>
        <end position="181"/>
    </location>
</feature>
<dbReference type="InterPro" id="IPR050469">
    <property type="entry name" value="Diguanylate_Cyclase"/>
</dbReference>
<dbReference type="PANTHER" id="PTHR45138:SF9">
    <property type="entry name" value="DIGUANYLATE CYCLASE DGCM-RELATED"/>
    <property type="match status" value="1"/>
</dbReference>
<dbReference type="EMBL" id="JANUHA010000006">
    <property type="protein sequence ID" value="MCS0596834.1"/>
    <property type="molecule type" value="Genomic_DNA"/>
</dbReference>
<evidence type="ECO:0000313" key="7">
    <source>
        <dbReference type="Proteomes" id="UP001206572"/>
    </source>
</evidence>
<dbReference type="PROSITE" id="PS50887">
    <property type="entry name" value="GGDEF"/>
    <property type="match status" value="1"/>
</dbReference>
<keyword evidence="4" id="KW-1133">Transmembrane helix</keyword>
<dbReference type="Proteomes" id="UP001206572">
    <property type="component" value="Unassembled WGS sequence"/>
</dbReference>
<name>A0ABT2AKR2_9BURK</name>
<dbReference type="InterPro" id="IPR043128">
    <property type="entry name" value="Rev_trsase/Diguanyl_cyclase"/>
</dbReference>
<evidence type="ECO:0000256" key="4">
    <source>
        <dbReference type="SAM" id="Phobius"/>
    </source>
</evidence>
<feature type="domain" description="GGDEF" evidence="5">
    <location>
        <begin position="257"/>
        <end position="390"/>
    </location>
</feature>
<organism evidence="6 7">
    <name type="scientific">Massilia agri</name>
    <dbReference type="NCBI Taxonomy" id="1886785"/>
    <lineage>
        <taxon>Bacteria</taxon>
        <taxon>Pseudomonadati</taxon>
        <taxon>Pseudomonadota</taxon>
        <taxon>Betaproteobacteria</taxon>
        <taxon>Burkholderiales</taxon>
        <taxon>Oxalobacteraceae</taxon>
        <taxon>Telluria group</taxon>
        <taxon>Massilia</taxon>
    </lineage>
</organism>
<protein>
    <recommendedName>
        <fullName evidence="1">diguanylate cyclase</fullName>
        <ecNumber evidence="1">2.7.7.65</ecNumber>
    </recommendedName>
</protein>
<dbReference type="SMART" id="SM00267">
    <property type="entry name" value="GGDEF"/>
    <property type="match status" value="1"/>
</dbReference>
<dbReference type="InterPro" id="IPR029787">
    <property type="entry name" value="Nucleotide_cyclase"/>
</dbReference>
<gene>
    <name evidence="6" type="ORF">NX780_10765</name>
</gene>
<keyword evidence="7" id="KW-1185">Reference proteome</keyword>
<dbReference type="NCBIfam" id="TIGR00254">
    <property type="entry name" value="GGDEF"/>
    <property type="match status" value="1"/>
</dbReference>
<evidence type="ECO:0000256" key="2">
    <source>
        <dbReference type="ARBA" id="ARBA00034247"/>
    </source>
</evidence>
<evidence type="ECO:0000259" key="5">
    <source>
        <dbReference type="PROSITE" id="PS50887"/>
    </source>
</evidence>
<dbReference type="EC" id="2.7.7.65" evidence="1"/>
<accession>A0ABT2AKR2</accession>
<sequence length="394" mass="41586">MRFGKGAATLRMAARQDRPQGSAFGAGWRPGALADRLAGRLDPDAEREFGLALDRTLSDALPALGIVFGIGVLLFGAWDYWIAHELATTTVLVRLSLVLLGAPGYFAWGGRFPVAWRCALVYITHAGAMVCSSALLPGGLVLAMPAITGAMFPLALVEPRLRRLAGLVLPPALLFLLLGAKVLPPPVFASCALVYALVLVLVAAVALFQGRLLRADFLAERALAWTARHDSLSGVLARGYLVELAGHDLALARRYGRPLAIAMLDIDYFKRVNDRWGHAVGDALLCAVSRACSTQLRASDYFGRVGGEEFVCVMPETGEEEALACAERMRQAVAAIRLDTPGGAVACTISLGVAALDPAHADFGALLAAADAALYRAKAGGRDRVALAPHPAGE</sequence>
<evidence type="ECO:0000313" key="6">
    <source>
        <dbReference type="EMBL" id="MCS0596834.1"/>
    </source>
</evidence>
<feature type="transmembrane region" description="Helical" evidence="4">
    <location>
        <begin position="187"/>
        <end position="208"/>
    </location>
</feature>
<comment type="catalytic activity">
    <reaction evidence="2">
        <text>2 GTP = 3',3'-c-di-GMP + 2 diphosphate</text>
        <dbReference type="Rhea" id="RHEA:24898"/>
        <dbReference type="ChEBI" id="CHEBI:33019"/>
        <dbReference type="ChEBI" id="CHEBI:37565"/>
        <dbReference type="ChEBI" id="CHEBI:58805"/>
        <dbReference type="EC" id="2.7.7.65"/>
    </reaction>
</comment>
<dbReference type="InterPro" id="IPR000160">
    <property type="entry name" value="GGDEF_dom"/>
</dbReference>
<feature type="transmembrane region" description="Helical" evidence="4">
    <location>
        <begin position="60"/>
        <end position="82"/>
    </location>
</feature>
<feature type="transmembrane region" description="Helical" evidence="4">
    <location>
        <begin position="91"/>
        <end position="108"/>
    </location>
</feature>
<dbReference type="Pfam" id="PF00990">
    <property type="entry name" value="GGDEF"/>
    <property type="match status" value="1"/>
</dbReference>
<keyword evidence="4" id="KW-0812">Transmembrane</keyword>
<dbReference type="CDD" id="cd01949">
    <property type="entry name" value="GGDEF"/>
    <property type="match status" value="1"/>
</dbReference>
<dbReference type="RefSeq" id="WP_258827867.1">
    <property type="nucleotide sequence ID" value="NZ_JANUHA010000006.1"/>
</dbReference>
<feature type="region of interest" description="Disordered" evidence="3">
    <location>
        <begin position="1"/>
        <end position="25"/>
    </location>
</feature>
<evidence type="ECO:0000256" key="1">
    <source>
        <dbReference type="ARBA" id="ARBA00012528"/>
    </source>
</evidence>
<dbReference type="PANTHER" id="PTHR45138">
    <property type="entry name" value="REGULATORY COMPONENTS OF SENSORY TRANSDUCTION SYSTEM"/>
    <property type="match status" value="1"/>
</dbReference>
<dbReference type="Gene3D" id="3.30.70.270">
    <property type="match status" value="1"/>
</dbReference>